<dbReference type="SUPFAM" id="SSF48452">
    <property type="entry name" value="TPR-like"/>
    <property type="match status" value="1"/>
</dbReference>
<keyword evidence="9" id="KW-1185">Reference proteome</keyword>
<dbReference type="InterPro" id="IPR011990">
    <property type="entry name" value="TPR-like_helical_dom_sf"/>
</dbReference>
<comment type="subcellular location">
    <subcellularLocation>
        <location evidence="1">Cell outer membrane</location>
    </subcellularLocation>
</comment>
<organism evidence="8 9">
    <name type="scientific">Belliella filtrata</name>
    <dbReference type="NCBI Taxonomy" id="2923435"/>
    <lineage>
        <taxon>Bacteria</taxon>
        <taxon>Pseudomonadati</taxon>
        <taxon>Bacteroidota</taxon>
        <taxon>Cytophagia</taxon>
        <taxon>Cytophagales</taxon>
        <taxon>Cyclobacteriaceae</taxon>
        <taxon>Belliella</taxon>
    </lineage>
</organism>
<dbReference type="Pfam" id="PF07980">
    <property type="entry name" value="SusD_RagB"/>
    <property type="match status" value="1"/>
</dbReference>
<keyword evidence="4" id="KW-0472">Membrane</keyword>
<sequence>MKRYIKSGIVAVLSSAAILSSCDLLERQQPQAQLAPEQVWVDNSSVRAAIIGAYSSLQSANSYGLRHWAFAGLAADEISWTGTFPTFGQIDQRQVLANNVEWSNLWNTIYAGINRSNNIIANVPGINDASLNKEAAIGEARFLRALNYMNLLLWFGGTPEGYGTANGLGLSIFDTPTLTPGDAEPKPRSTEAEVWTLINADLQYAIDNLPTTGGPARATRTAAVALRARAAMYQNDWPRAYELANSVIAGDGSDLAANFADLYLNQNVTPESIFELQFDPTNSNSIAFFFFPTARGGRNELAPNQGFLTAHEAGDRRLAVNNGSAAPSPAAGTTAKYYRITNGDDHVIILRRAELYLIAAEAAAKASAANLQTGVGLLNEVRERAGLPAVTATSVAELETLVLNERRIELAFEGHRWFDLRRTNRVVSTFSIEPFRALMPIPEREVLTAGGVVAQNPQY</sequence>
<evidence type="ECO:0000259" key="6">
    <source>
        <dbReference type="Pfam" id="PF07980"/>
    </source>
</evidence>
<dbReference type="CDD" id="cd08977">
    <property type="entry name" value="SusD"/>
    <property type="match status" value="1"/>
</dbReference>
<evidence type="ECO:0000256" key="4">
    <source>
        <dbReference type="ARBA" id="ARBA00023136"/>
    </source>
</evidence>
<proteinExistence type="inferred from homology"/>
<evidence type="ECO:0000256" key="5">
    <source>
        <dbReference type="ARBA" id="ARBA00023237"/>
    </source>
</evidence>
<reference evidence="8" key="1">
    <citation type="submission" date="2022-03" db="EMBL/GenBank/DDBJ databases">
        <title>De novo assembled genomes of Belliella spp. (Cyclobacteriaceae) strains.</title>
        <authorList>
            <person name="Szabo A."/>
            <person name="Korponai K."/>
            <person name="Felfoldi T."/>
        </authorList>
    </citation>
    <scope>NUCLEOTIDE SEQUENCE</scope>
    <source>
        <strain evidence="8">DSM 111904</strain>
    </source>
</reference>
<feature type="domain" description="SusD-like N-terminal" evidence="7">
    <location>
        <begin position="71"/>
        <end position="229"/>
    </location>
</feature>
<comment type="caution">
    <text evidence="8">The sequence shown here is derived from an EMBL/GenBank/DDBJ whole genome shotgun (WGS) entry which is preliminary data.</text>
</comment>
<dbReference type="RefSeq" id="WP_241349396.1">
    <property type="nucleotide sequence ID" value="NZ_JAKZGP010000056.1"/>
</dbReference>
<dbReference type="InterPro" id="IPR033985">
    <property type="entry name" value="SusD-like_N"/>
</dbReference>
<evidence type="ECO:0000259" key="7">
    <source>
        <dbReference type="Pfam" id="PF14322"/>
    </source>
</evidence>
<name>A0ABS9V4Y1_9BACT</name>
<keyword evidence="3" id="KW-0732">Signal</keyword>
<evidence type="ECO:0000313" key="9">
    <source>
        <dbReference type="Proteomes" id="UP001165489"/>
    </source>
</evidence>
<protein>
    <submittedName>
        <fullName evidence="8">RagB/SusD family nutrient uptake outer membrane protein</fullName>
    </submittedName>
</protein>
<dbReference type="Gene3D" id="1.25.40.390">
    <property type="match status" value="1"/>
</dbReference>
<dbReference type="Proteomes" id="UP001165489">
    <property type="component" value="Unassembled WGS sequence"/>
</dbReference>
<comment type="similarity">
    <text evidence="2">Belongs to the SusD family.</text>
</comment>
<dbReference type="EMBL" id="JAKZGP010000056">
    <property type="protein sequence ID" value="MCH7411040.1"/>
    <property type="molecule type" value="Genomic_DNA"/>
</dbReference>
<feature type="domain" description="RagB/SusD" evidence="6">
    <location>
        <begin position="333"/>
        <end position="423"/>
    </location>
</feature>
<evidence type="ECO:0000256" key="1">
    <source>
        <dbReference type="ARBA" id="ARBA00004442"/>
    </source>
</evidence>
<accession>A0ABS9V4Y1</accession>
<evidence type="ECO:0000256" key="3">
    <source>
        <dbReference type="ARBA" id="ARBA00022729"/>
    </source>
</evidence>
<evidence type="ECO:0000256" key="2">
    <source>
        <dbReference type="ARBA" id="ARBA00006275"/>
    </source>
</evidence>
<dbReference type="Pfam" id="PF14322">
    <property type="entry name" value="SusD-like_3"/>
    <property type="match status" value="1"/>
</dbReference>
<evidence type="ECO:0000313" key="8">
    <source>
        <dbReference type="EMBL" id="MCH7411040.1"/>
    </source>
</evidence>
<dbReference type="PROSITE" id="PS51257">
    <property type="entry name" value="PROKAR_LIPOPROTEIN"/>
    <property type="match status" value="1"/>
</dbReference>
<gene>
    <name evidence="8" type="ORF">MM239_16655</name>
</gene>
<keyword evidence="5" id="KW-0998">Cell outer membrane</keyword>
<dbReference type="InterPro" id="IPR012944">
    <property type="entry name" value="SusD_RagB_dom"/>
</dbReference>